<dbReference type="Proteomes" id="UP000032544">
    <property type="component" value="Unassembled WGS sequence"/>
</dbReference>
<dbReference type="PANTHER" id="PTHR43792:SF1">
    <property type="entry name" value="N-ACETYLTRANSFERASE DOMAIN-CONTAINING PROTEIN"/>
    <property type="match status" value="1"/>
</dbReference>
<keyword evidence="3" id="KW-1185">Reference proteome</keyword>
<organism evidence="2 3">
    <name type="scientific">Draconibacterium sediminis</name>
    <dbReference type="NCBI Taxonomy" id="1544798"/>
    <lineage>
        <taxon>Bacteria</taxon>
        <taxon>Pseudomonadati</taxon>
        <taxon>Bacteroidota</taxon>
        <taxon>Bacteroidia</taxon>
        <taxon>Marinilabiliales</taxon>
        <taxon>Prolixibacteraceae</taxon>
        <taxon>Draconibacterium</taxon>
    </lineage>
</organism>
<keyword evidence="2" id="KW-0808">Transferase</keyword>
<dbReference type="AlphaFoldDB" id="A0A0D8J632"/>
<dbReference type="PATRIC" id="fig|1544798.3.peg.3727"/>
<dbReference type="EMBL" id="JRHC01000005">
    <property type="protein sequence ID" value="KJF42425.1"/>
    <property type="molecule type" value="Genomic_DNA"/>
</dbReference>
<evidence type="ECO:0000313" key="3">
    <source>
        <dbReference type="Proteomes" id="UP000032544"/>
    </source>
</evidence>
<sequence>MQLNTKRLVLRPIEANDKHAILRYRSDEEANKYQGWIPKTLDDVEIFLGKLSVEFNVPDTWFQLAVVEKNNNELIGDIGIHFIDEQQVEIGYTIAKQHQSLGFATEAAKAVIDHLFGELKKHRITASIDPENIASVALLEKLGFRKEAHFVESLLLNDKWVDDVIYALLAREWKTRQ</sequence>
<dbReference type="SUPFAM" id="SSF55729">
    <property type="entry name" value="Acyl-CoA N-acyltransferases (Nat)"/>
    <property type="match status" value="1"/>
</dbReference>
<proteinExistence type="predicted"/>
<name>A0A0D8J632_9BACT</name>
<dbReference type="PANTHER" id="PTHR43792">
    <property type="entry name" value="GNAT FAMILY, PUTATIVE (AFU_ORTHOLOGUE AFUA_3G00765)-RELATED-RELATED"/>
    <property type="match status" value="1"/>
</dbReference>
<dbReference type="GO" id="GO:0016747">
    <property type="term" value="F:acyltransferase activity, transferring groups other than amino-acyl groups"/>
    <property type="evidence" value="ECO:0007669"/>
    <property type="project" value="InterPro"/>
</dbReference>
<evidence type="ECO:0000313" key="2">
    <source>
        <dbReference type="EMBL" id="KJF42425.1"/>
    </source>
</evidence>
<gene>
    <name evidence="2" type="ORF">LH29_17795</name>
</gene>
<reference evidence="2 3" key="1">
    <citation type="submission" date="2014-09" db="EMBL/GenBank/DDBJ databases">
        <title>Draft Genome Sequence of Draconibacterium sp. JN14CK-3.</title>
        <authorList>
            <person name="Dong C."/>
            <person name="Lai Q."/>
            <person name="Shao Z."/>
        </authorList>
    </citation>
    <scope>NUCLEOTIDE SEQUENCE [LARGE SCALE GENOMIC DNA]</scope>
    <source>
        <strain evidence="2 3">JN14CK-3</strain>
    </source>
</reference>
<dbReference type="PROSITE" id="PS51186">
    <property type="entry name" value="GNAT"/>
    <property type="match status" value="1"/>
</dbReference>
<dbReference type="InterPro" id="IPR051531">
    <property type="entry name" value="N-acetyltransferase"/>
</dbReference>
<dbReference type="Gene3D" id="3.40.630.30">
    <property type="match status" value="1"/>
</dbReference>
<comment type="caution">
    <text evidence="2">The sequence shown here is derived from an EMBL/GenBank/DDBJ whole genome shotgun (WGS) entry which is preliminary data.</text>
</comment>
<protein>
    <submittedName>
        <fullName evidence="2">GNAT family acetyltransferase</fullName>
    </submittedName>
</protein>
<dbReference type="OrthoDB" id="9788916at2"/>
<feature type="domain" description="N-acetyltransferase" evidence="1">
    <location>
        <begin position="8"/>
        <end position="171"/>
    </location>
</feature>
<evidence type="ECO:0000259" key="1">
    <source>
        <dbReference type="PROSITE" id="PS51186"/>
    </source>
</evidence>
<dbReference type="InterPro" id="IPR000182">
    <property type="entry name" value="GNAT_dom"/>
</dbReference>
<dbReference type="InterPro" id="IPR016181">
    <property type="entry name" value="Acyl_CoA_acyltransferase"/>
</dbReference>
<dbReference type="RefSeq" id="WP_045032102.1">
    <property type="nucleotide sequence ID" value="NZ_JRHC01000005.1"/>
</dbReference>
<dbReference type="Pfam" id="PF13302">
    <property type="entry name" value="Acetyltransf_3"/>
    <property type="match status" value="1"/>
</dbReference>
<accession>A0A0D8J632</accession>
<dbReference type="STRING" id="1544798.LH29_17795"/>